<evidence type="ECO:0000313" key="3">
    <source>
        <dbReference type="EMBL" id="KAK9982931.1"/>
    </source>
</evidence>
<keyword evidence="4" id="KW-1185">Reference proteome</keyword>
<dbReference type="Pfam" id="PF14392">
    <property type="entry name" value="zf-CCHC_4"/>
    <property type="match status" value="1"/>
</dbReference>
<sequence>MHVPFYFECYDVHDDMKKVSKEFMNSIRKSKSIRGGHLILKKWNPYLTWKEVDFSKSTLWIQVHGLPSLWLSETNLKIIGAMAGDVLELDLSGEGGSDWRKFTRIKVDINIKQPLLPGIFLPQPKLDDLWVSLKYEKLFIICYTCGLIGHDEKDCNNEIYKLQNPIGAIFEAAGSWLRLENNHIPIGVYDKPERQSVTSS</sequence>
<keyword evidence="1" id="KW-0862">Zinc</keyword>
<dbReference type="InterPro" id="IPR025836">
    <property type="entry name" value="Zn_knuckle_CX2CX4HX4C"/>
</dbReference>
<dbReference type="InterPro" id="IPR040256">
    <property type="entry name" value="At4g02000-like"/>
</dbReference>
<feature type="domain" description="CCHC-type" evidence="2">
    <location>
        <begin position="142"/>
        <end position="155"/>
    </location>
</feature>
<dbReference type="GO" id="GO:0003676">
    <property type="term" value="F:nucleic acid binding"/>
    <property type="evidence" value="ECO:0007669"/>
    <property type="project" value="InterPro"/>
</dbReference>
<proteinExistence type="predicted"/>
<dbReference type="InterPro" id="IPR001878">
    <property type="entry name" value="Znf_CCHC"/>
</dbReference>
<accession>A0AAW2BCB7</accession>
<keyword evidence="1" id="KW-0863">Zinc-finger</keyword>
<comment type="caution">
    <text evidence="3">The sequence shown here is derived from an EMBL/GenBank/DDBJ whole genome shotgun (WGS) entry which is preliminary data.</text>
</comment>
<dbReference type="AlphaFoldDB" id="A0AAW2BCB7"/>
<organism evidence="3 4">
    <name type="scientific">Lithocarpus litseifolius</name>
    <dbReference type="NCBI Taxonomy" id="425828"/>
    <lineage>
        <taxon>Eukaryota</taxon>
        <taxon>Viridiplantae</taxon>
        <taxon>Streptophyta</taxon>
        <taxon>Embryophyta</taxon>
        <taxon>Tracheophyta</taxon>
        <taxon>Spermatophyta</taxon>
        <taxon>Magnoliopsida</taxon>
        <taxon>eudicotyledons</taxon>
        <taxon>Gunneridae</taxon>
        <taxon>Pentapetalae</taxon>
        <taxon>rosids</taxon>
        <taxon>fabids</taxon>
        <taxon>Fagales</taxon>
        <taxon>Fagaceae</taxon>
        <taxon>Lithocarpus</taxon>
    </lineage>
</organism>
<evidence type="ECO:0000256" key="1">
    <source>
        <dbReference type="PROSITE-ProRule" id="PRU00047"/>
    </source>
</evidence>
<reference evidence="3 4" key="1">
    <citation type="submission" date="2024-01" db="EMBL/GenBank/DDBJ databases">
        <title>A telomere-to-telomere, gap-free genome of sweet tea (Lithocarpus litseifolius).</title>
        <authorList>
            <person name="Zhou J."/>
        </authorList>
    </citation>
    <scope>NUCLEOTIDE SEQUENCE [LARGE SCALE GENOMIC DNA]</scope>
    <source>
        <strain evidence="3">Zhou-2022a</strain>
        <tissue evidence="3">Leaf</tissue>
    </source>
</reference>
<name>A0AAW2BCB7_9ROSI</name>
<dbReference type="PROSITE" id="PS50158">
    <property type="entry name" value="ZF_CCHC"/>
    <property type="match status" value="1"/>
</dbReference>
<keyword evidence="1" id="KW-0479">Metal-binding</keyword>
<dbReference type="Proteomes" id="UP001459277">
    <property type="component" value="Unassembled WGS sequence"/>
</dbReference>
<protein>
    <recommendedName>
        <fullName evidence="2">CCHC-type domain-containing protein</fullName>
    </recommendedName>
</protein>
<gene>
    <name evidence="3" type="ORF">SO802_032456</name>
</gene>
<dbReference type="PANTHER" id="PTHR31286">
    <property type="entry name" value="GLYCINE-RICH CELL WALL STRUCTURAL PROTEIN 1.8-LIKE"/>
    <property type="match status" value="1"/>
</dbReference>
<evidence type="ECO:0000313" key="4">
    <source>
        <dbReference type="Proteomes" id="UP001459277"/>
    </source>
</evidence>
<evidence type="ECO:0000259" key="2">
    <source>
        <dbReference type="PROSITE" id="PS50158"/>
    </source>
</evidence>
<dbReference type="EMBL" id="JAZDWU010000012">
    <property type="protein sequence ID" value="KAK9982931.1"/>
    <property type="molecule type" value="Genomic_DNA"/>
</dbReference>
<dbReference type="GO" id="GO:0008270">
    <property type="term" value="F:zinc ion binding"/>
    <property type="evidence" value="ECO:0007669"/>
    <property type="project" value="UniProtKB-KW"/>
</dbReference>
<dbReference type="PANTHER" id="PTHR31286:SF167">
    <property type="entry name" value="OS09G0268800 PROTEIN"/>
    <property type="match status" value="1"/>
</dbReference>